<evidence type="ECO:0000259" key="12">
    <source>
        <dbReference type="Pfam" id="PF02768"/>
    </source>
</evidence>
<evidence type="ECO:0000313" key="13">
    <source>
        <dbReference type="EMBL" id="HGB36217.1"/>
    </source>
</evidence>
<dbReference type="GO" id="GO:0008408">
    <property type="term" value="F:3'-5' exonuclease activity"/>
    <property type="evidence" value="ECO:0007669"/>
    <property type="project" value="InterPro"/>
</dbReference>
<evidence type="ECO:0000256" key="8">
    <source>
        <dbReference type="ARBA" id="ARBA00023125"/>
    </source>
</evidence>
<dbReference type="InterPro" id="IPR046938">
    <property type="entry name" value="DNA_clamp_sf"/>
</dbReference>
<dbReference type="GO" id="GO:0009360">
    <property type="term" value="C:DNA polymerase III complex"/>
    <property type="evidence" value="ECO:0007669"/>
    <property type="project" value="InterPro"/>
</dbReference>
<reference evidence="13" key="1">
    <citation type="journal article" date="2020" name="mSystems">
        <title>Genome- and Community-Level Interaction Insights into Carbon Utilization and Element Cycling Functions of Hydrothermarchaeota in Hydrothermal Sediment.</title>
        <authorList>
            <person name="Zhou Z."/>
            <person name="Liu Y."/>
            <person name="Xu W."/>
            <person name="Pan J."/>
            <person name="Luo Z.H."/>
            <person name="Li M."/>
        </authorList>
    </citation>
    <scope>NUCLEOTIDE SEQUENCE [LARGE SCALE GENOMIC DNA]</scope>
    <source>
        <strain evidence="13">SpSt-754</strain>
    </source>
</reference>
<protein>
    <recommendedName>
        <fullName evidence="9">Beta sliding clamp</fullName>
    </recommendedName>
</protein>
<dbReference type="SMART" id="SM00480">
    <property type="entry name" value="POL3Bc"/>
    <property type="match status" value="1"/>
</dbReference>
<dbReference type="GO" id="GO:0006271">
    <property type="term" value="P:DNA strand elongation involved in DNA replication"/>
    <property type="evidence" value="ECO:0007669"/>
    <property type="project" value="TreeGrafter"/>
</dbReference>
<evidence type="ECO:0000259" key="11">
    <source>
        <dbReference type="Pfam" id="PF02767"/>
    </source>
</evidence>
<comment type="subcellular location">
    <subcellularLocation>
        <location evidence="1 9">Cytoplasm</location>
    </subcellularLocation>
</comment>
<keyword evidence="6 9" id="KW-0235">DNA replication</keyword>
<evidence type="ECO:0000259" key="10">
    <source>
        <dbReference type="Pfam" id="PF00712"/>
    </source>
</evidence>
<evidence type="ECO:0000256" key="2">
    <source>
        <dbReference type="ARBA" id="ARBA00010752"/>
    </source>
</evidence>
<dbReference type="AlphaFoldDB" id="A0A7V3KNZ2"/>
<dbReference type="InterPro" id="IPR001001">
    <property type="entry name" value="DNA_polIII_beta"/>
</dbReference>
<evidence type="ECO:0000256" key="7">
    <source>
        <dbReference type="ARBA" id="ARBA00022932"/>
    </source>
</evidence>
<gene>
    <name evidence="13" type="primary">dnaN</name>
    <name evidence="13" type="ORF">ENV38_04860</name>
</gene>
<evidence type="ECO:0000256" key="9">
    <source>
        <dbReference type="PIRNR" id="PIRNR000804"/>
    </source>
</evidence>
<evidence type="ECO:0000256" key="4">
    <source>
        <dbReference type="ARBA" id="ARBA00022679"/>
    </source>
</evidence>
<keyword evidence="7 9" id="KW-0239">DNA-directed DNA polymerase</keyword>
<dbReference type="GO" id="GO:0003677">
    <property type="term" value="F:DNA binding"/>
    <property type="evidence" value="ECO:0007669"/>
    <property type="project" value="UniProtKB-UniRule"/>
</dbReference>
<dbReference type="EMBL" id="DTGD01000179">
    <property type="protein sequence ID" value="HGB36217.1"/>
    <property type="molecule type" value="Genomic_DNA"/>
</dbReference>
<feature type="domain" description="DNA polymerase III beta sliding clamp N-terminal" evidence="10">
    <location>
        <begin position="1"/>
        <end position="117"/>
    </location>
</feature>
<keyword evidence="4 9" id="KW-0808">Transferase</keyword>
<sequence>MEITVDKENLRKLIQQVSTAIPSRATLPILGNILFEIKDNKLFLYASNMDFSIRGYLPVESVENVAFTVPGRSILRILSTLDVPVVKISYADRVSSIKWDKSEYTFPSLPPEEFPRMKEFSEQKSVAVSTDALLTGYSLVGFCAAKDDPRPFLNGILIEVDSDEMRIVASDAHKLGLYIKKIEPSESKLEAILSKDVFDFIENTDEDEVLLAQDKGLFSFTFKRSKLVTRVIEGPYAPYRDVIPREEGFVFRTSVKEMDGSLKRIQEVVSSGSPVVEWTLSPSGSYLSGLSESGKAKEYIAGEYKGEDLRIGFNVKFLHEIIRHIPGDEVVFNFYGPKMACKISPADQSEFKLLYLLMPVSLE</sequence>
<keyword evidence="5 9" id="KW-0548">Nucleotidyltransferase</keyword>
<keyword evidence="8" id="KW-0238">DNA-binding</keyword>
<dbReference type="Gene3D" id="3.70.10.10">
    <property type="match status" value="1"/>
</dbReference>
<dbReference type="PANTHER" id="PTHR30478">
    <property type="entry name" value="DNA POLYMERASE III SUBUNIT BETA"/>
    <property type="match status" value="1"/>
</dbReference>
<dbReference type="Gene3D" id="3.10.150.10">
    <property type="entry name" value="DNA Polymerase III, subunit A, domain 2"/>
    <property type="match status" value="1"/>
</dbReference>
<evidence type="ECO:0000256" key="3">
    <source>
        <dbReference type="ARBA" id="ARBA00022490"/>
    </source>
</evidence>
<comment type="function">
    <text evidence="9">Confers DNA tethering and processivity to DNA polymerases and other proteins. Acts as a clamp, forming a ring around DNA (a reaction catalyzed by the clamp-loading complex) which diffuses in an ATP-independent manner freely and bidirectionally along dsDNA. Initially characterized for its ability to contact the catalytic subunit of DNA polymerase III (Pol III), a complex, multichain enzyme responsible for most of the replicative synthesis in bacteria; Pol III exhibits 3'-5' exonuclease proofreading activity. The beta chain is required for initiation of replication as well as for processivity of DNA replication.</text>
</comment>
<dbReference type="GO" id="GO:0005737">
    <property type="term" value="C:cytoplasm"/>
    <property type="evidence" value="ECO:0007669"/>
    <property type="project" value="UniProtKB-SubCell"/>
</dbReference>
<proteinExistence type="inferred from homology"/>
<name>A0A7V3KNZ2_UNCW3</name>
<dbReference type="NCBIfam" id="TIGR00663">
    <property type="entry name" value="dnan"/>
    <property type="match status" value="1"/>
</dbReference>
<dbReference type="Pfam" id="PF02767">
    <property type="entry name" value="DNA_pol3_beta_2"/>
    <property type="match status" value="1"/>
</dbReference>
<feature type="domain" description="DNA polymerase III beta sliding clamp C-terminal" evidence="12">
    <location>
        <begin position="241"/>
        <end position="359"/>
    </location>
</feature>
<comment type="similarity">
    <text evidence="2 9">Belongs to the beta sliding clamp family.</text>
</comment>
<evidence type="ECO:0000256" key="1">
    <source>
        <dbReference type="ARBA" id="ARBA00004496"/>
    </source>
</evidence>
<dbReference type="PIRSF" id="PIRSF000804">
    <property type="entry name" value="DNA_pol_III_b"/>
    <property type="match status" value="1"/>
</dbReference>
<evidence type="ECO:0000256" key="6">
    <source>
        <dbReference type="ARBA" id="ARBA00022705"/>
    </source>
</evidence>
<dbReference type="CDD" id="cd00140">
    <property type="entry name" value="beta_clamp"/>
    <property type="match status" value="1"/>
</dbReference>
<dbReference type="SUPFAM" id="SSF55979">
    <property type="entry name" value="DNA clamp"/>
    <property type="match status" value="3"/>
</dbReference>
<feature type="domain" description="DNA polymerase III beta sliding clamp central" evidence="11">
    <location>
        <begin position="140"/>
        <end position="236"/>
    </location>
</feature>
<dbReference type="Pfam" id="PF02768">
    <property type="entry name" value="DNA_pol3_beta_3"/>
    <property type="match status" value="1"/>
</dbReference>
<evidence type="ECO:0000256" key="5">
    <source>
        <dbReference type="ARBA" id="ARBA00022695"/>
    </source>
</evidence>
<dbReference type="InterPro" id="IPR022635">
    <property type="entry name" value="DNA_polIII_beta_C"/>
</dbReference>
<comment type="caution">
    <text evidence="13">The sequence shown here is derived from an EMBL/GenBank/DDBJ whole genome shotgun (WGS) entry which is preliminary data.</text>
</comment>
<organism evidence="13">
    <name type="scientific">candidate division WOR-3 bacterium</name>
    <dbReference type="NCBI Taxonomy" id="2052148"/>
    <lineage>
        <taxon>Bacteria</taxon>
        <taxon>Bacteria division WOR-3</taxon>
    </lineage>
</organism>
<keyword evidence="3 9" id="KW-0963">Cytoplasm</keyword>
<dbReference type="GO" id="GO:0003887">
    <property type="term" value="F:DNA-directed DNA polymerase activity"/>
    <property type="evidence" value="ECO:0007669"/>
    <property type="project" value="UniProtKB-UniRule"/>
</dbReference>
<dbReference type="InterPro" id="IPR022637">
    <property type="entry name" value="DNA_polIII_beta_cen"/>
</dbReference>
<dbReference type="InterPro" id="IPR022634">
    <property type="entry name" value="DNA_polIII_beta_N"/>
</dbReference>
<dbReference type="PANTHER" id="PTHR30478:SF0">
    <property type="entry name" value="BETA SLIDING CLAMP"/>
    <property type="match status" value="1"/>
</dbReference>
<accession>A0A7V3KNZ2</accession>
<dbReference type="Pfam" id="PF00712">
    <property type="entry name" value="DNA_pol3_beta"/>
    <property type="match status" value="1"/>
</dbReference>
<comment type="subunit">
    <text evidence="9">Forms a ring-shaped head-to-tail homodimer around DNA.</text>
</comment>